<feature type="region of interest" description="Disordered" evidence="5">
    <location>
        <begin position="372"/>
        <end position="394"/>
    </location>
</feature>
<dbReference type="InterPro" id="IPR039761">
    <property type="entry name" value="Bms1/Tsr1"/>
</dbReference>
<feature type="domain" description="Bms1-type G" evidence="6">
    <location>
        <begin position="89"/>
        <end position="248"/>
    </location>
</feature>
<dbReference type="SMART" id="SM01362">
    <property type="entry name" value="DUF663"/>
    <property type="match status" value="1"/>
</dbReference>
<feature type="compositionally biased region" description="Basic and acidic residues" evidence="5">
    <location>
        <begin position="31"/>
        <end position="46"/>
    </location>
</feature>
<dbReference type="GO" id="GO:0000479">
    <property type="term" value="P:endonucleolytic cleavage of tricistronic rRNA transcript (SSU-rRNA, 5.8S rRNA, LSU-rRNA)"/>
    <property type="evidence" value="ECO:0007669"/>
    <property type="project" value="TreeGrafter"/>
</dbReference>
<dbReference type="GO" id="GO:0005730">
    <property type="term" value="C:nucleolus"/>
    <property type="evidence" value="ECO:0007669"/>
    <property type="project" value="UniProtKB-SubCell"/>
</dbReference>
<evidence type="ECO:0000256" key="5">
    <source>
        <dbReference type="SAM" id="MobiDB-lite"/>
    </source>
</evidence>
<comment type="caution">
    <text evidence="7">The sequence shown here is derived from an EMBL/GenBank/DDBJ whole genome shotgun (WGS) entry which is preliminary data.</text>
</comment>
<comment type="similarity">
    <text evidence="4">Belongs to the TRAFAC class translation factor GTPase superfamily. Bms1-like GTPase family. TSR1 subfamily.</text>
</comment>
<evidence type="ECO:0000256" key="1">
    <source>
        <dbReference type="ARBA" id="ARBA00004604"/>
    </source>
</evidence>
<name>A0AAN7T1I5_9EURO</name>
<comment type="subcellular location">
    <subcellularLocation>
        <location evidence="1">Nucleus</location>
        <location evidence="1">Nucleolus</location>
    </subcellularLocation>
</comment>
<dbReference type="AlphaFoldDB" id="A0AAN7T1I5"/>
<dbReference type="GO" id="GO:0003924">
    <property type="term" value="F:GTPase activity"/>
    <property type="evidence" value="ECO:0007669"/>
    <property type="project" value="TreeGrafter"/>
</dbReference>
<keyword evidence="3" id="KW-0539">Nucleus</keyword>
<dbReference type="GO" id="GO:0030688">
    <property type="term" value="C:preribosome, small subunit precursor"/>
    <property type="evidence" value="ECO:0007669"/>
    <property type="project" value="TreeGrafter"/>
</dbReference>
<dbReference type="InterPro" id="IPR007034">
    <property type="entry name" value="BMS1_TSR1_C"/>
</dbReference>
<feature type="region of interest" description="Disordered" evidence="5">
    <location>
        <begin position="319"/>
        <end position="339"/>
    </location>
</feature>
<dbReference type="Pfam" id="PF04950">
    <property type="entry name" value="RIBIOP_C"/>
    <property type="match status" value="1"/>
</dbReference>
<evidence type="ECO:0000256" key="4">
    <source>
        <dbReference type="ARBA" id="ARBA00038288"/>
    </source>
</evidence>
<proteinExistence type="inferred from homology"/>
<dbReference type="SMART" id="SM00785">
    <property type="entry name" value="AARP2CN"/>
    <property type="match status" value="1"/>
</dbReference>
<protein>
    <submittedName>
        <fullName evidence="7">Ribosome biogenesis protein tsr1</fullName>
    </submittedName>
</protein>
<organism evidence="7 8">
    <name type="scientific">Lithohypha guttulata</name>
    <dbReference type="NCBI Taxonomy" id="1690604"/>
    <lineage>
        <taxon>Eukaryota</taxon>
        <taxon>Fungi</taxon>
        <taxon>Dikarya</taxon>
        <taxon>Ascomycota</taxon>
        <taxon>Pezizomycotina</taxon>
        <taxon>Eurotiomycetes</taxon>
        <taxon>Chaetothyriomycetidae</taxon>
        <taxon>Chaetothyriales</taxon>
        <taxon>Trichomeriaceae</taxon>
        <taxon>Lithohypha</taxon>
    </lineage>
</organism>
<dbReference type="PANTHER" id="PTHR12858:SF1">
    <property type="entry name" value="PRE-RRNA-PROCESSING PROTEIN TSR1 HOMOLOG"/>
    <property type="match status" value="1"/>
</dbReference>
<dbReference type="PROSITE" id="PS51714">
    <property type="entry name" value="G_BMS1"/>
    <property type="match status" value="1"/>
</dbReference>
<sequence>MSISAQPVHHHRNTTKVDHKQFKSRHATKSALKDAAKGKVEREERGKRRTPHQQVMSKLVRRNQAKQSRIHHKIKKEQETDIFKGAEGAPKHVAVVPLSKEVDVRRAINEMNAGVDIEPSMQEEGIVRTRIERYGRNVLFMPATMNMLNALDVCKLADFVLFVLAAAEDLHTEAENLLRVIEGQGVTNALFVVQNAKETVPDNKLSKRLAELKIQTGHYFPDPDKLVVLDNKNDCALLMRKICTQSTKGIRWRDARSWMLIENTQWSVPKASTETANVILSGLTRGKSLNPDRLVHVPGWGEYQVAKITQIPLKPLKRKADEMTMDQDRKGTLPSTEQDDLTELAPEQAMTNTIASSIDHTEQKGVLLDDHHYFSDDNSHIPQQPKKLPPGTSKYQSAWYLDDVSDSEDEAMDEDMPIDDANEDAASEQPEDGAVAREDAMTDIPATEYPDTEMHVDQDEAEEARQLAEFRASRKKEAEEDLEFPDEIELHPDVLARERLAKYRGLKSLRTSEWNTEADAPYEPADYKRLLQVPDYKKSYSAVMKESLAGGIPAGSRVEIELQNVSTSLQSTTPSSLFSLLKHEHKQAVINLNVSLSSSLTAPIKSKEEIIVQIGHRRLAINPIFSAGGVTPNDVHKFDRFLHPGRTAVATFVGPLTWGSVPCLVFRKSEQGDLEMIGTATTLPPSSSRIVTKRVILTGNPFKIHKKLVTIRYMFFNREDVEWFKALPLWTKRGRQGFIKEALGTHGYFKATFDGAGKTFEES</sequence>
<dbReference type="Proteomes" id="UP001309876">
    <property type="component" value="Unassembled WGS sequence"/>
</dbReference>
<keyword evidence="8" id="KW-1185">Reference proteome</keyword>
<evidence type="ECO:0000256" key="2">
    <source>
        <dbReference type="ARBA" id="ARBA00022517"/>
    </source>
</evidence>
<accession>A0AAN7T1I5</accession>
<evidence type="ECO:0000259" key="6">
    <source>
        <dbReference type="PROSITE" id="PS51714"/>
    </source>
</evidence>
<evidence type="ECO:0000313" key="8">
    <source>
        <dbReference type="Proteomes" id="UP001309876"/>
    </source>
</evidence>
<dbReference type="Pfam" id="PF08142">
    <property type="entry name" value="AARP2CN"/>
    <property type="match status" value="1"/>
</dbReference>
<keyword evidence="2" id="KW-0690">Ribosome biogenesis</keyword>
<dbReference type="Pfam" id="PF22298">
    <property type="entry name" value="Tsr1_G-like"/>
    <property type="match status" value="1"/>
</dbReference>
<dbReference type="GO" id="GO:0005525">
    <property type="term" value="F:GTP binding"/>
    <property type="evidence" value="ECO:0007669"/>
    <property type="project" value="TreeGrafter"/>
</dbReference>
<evidence type="ECO:0000256" key="3">
    <source>
        <dbReference type="ARBA" id="ARBA00023242"/>
    </source>
</evidence>
<feature type="region of interest" description="Disordered" evidence="5">
    <location>
        <begin position="1"/>
        <end position="54"/>
    </location>
</feature>
<dbReference type="GO" id="GO:0034511">
    <property type="term" value="F:U3 snoRNA binding"/>
    <property type="evidence" value="ECO:0007669"/>
    <property type="project" value="TreeGrafter"/>
</dbReference>
<feature type="compositionally biased region" description="Basic and acidic residues" evidence="5">
    <location>
        <begin position="319"/>
        <end position="331"/>
    </location>
</feature>
<dbReference type="PANTHER" id="PTHR12858">
    <property type="entry name" value="RIBOSOME BIOGENESIS PROTEIN"/>
    <property type="match status" value="1"/>
</dbReference>
<dbReference type="EMBL" id="JAVRRJ010000003">
    <property type="protein sequence ID" value="KAK5086439.1"/>
    <property type="molecule type" value="Genomic_DNA"/>
</dbReference>
<gene>
    <name evidence="7" type="primary">TSR1</name>
    <name evidence="7" type="ORF">LTR05_003607</name>
</gene>
<dbReference type="InterPro" id="IPR012948">
    <property type="entry name" value="AARP2CN"/>
</dbReference>
<evidence type="ECO:0000313" key="7">
    <source>
        <dbReference type="EMBL" id="KAK5086439.1"/>
    </source>
</evidence>
<reference evidence="7 8" key="1">
    <citation type="submission" date="2023-08" db="EMBL/GenBank/DDBJ databases">
        <title>Black Yeasts Isolated from many extreme environments.</title>
        <authorList>
            <person name="Coleine C."/>
            <person name="Stajich J.E."/>
            <person name="Selbmann L."/>
        </authorList>
    </citation>
    <scope>NUCLEOTIDE SEQUENCE [LARGE SCALE GENOMIC DNA]</scope>
    <source>
        <strain evidence="7 8">CCFEE 5910</strain>
    </source>
</reference>
<dbReference type="GO" id="GO:0000462">
    <property type="term" value="P:maturation of SSU-rRNA from tricistronic rRNA transcript (SSU-rRNA, 5.8S rRNA, LSU-rRNA)"/>
    <property type="evidence" value="ECO:0007669"/>
    <property type="project" value="TreeGrafter"/>
</dbReference>
<dbReference type="InterPro" id="IPR030387">
    <property type="entry name" value="G_Bms1/Tsr1_dom"/>
</dbReference>